<evidence type="ECO:0000256" key="2">
    <source>
        <dbReference type="ARBA" id="ARBA00004477"/>
    </source>
</evidence>
<evidence type="ECO:0000259" key="15">
    <source>
        <dbReference type="Pfam" id="PF23861"/>
    </source>
</evidence>
<dbReference type="InterPro" id="IPR056790">
    <property type="entry name" value="Ribophorin_II_C"/>
</dbReference>
<keyword evidence="18" id="KW-1185">Reference proteome</keyword>
<evidence type="ECO:0000256" key="12">
    <source>
        <dbReference type="RuleBase" id="RU366029"/>
    </source>
</evidence>
<feature type="domain" description="Ribophorin II second" evidence="15">
    <location>
        <begin position="271"/>
        <end position="362"/>
    </location>
</feature>
<feature type="chain" id="PRO_5042672522" description="Dolichyl-diphosphooligosaccharide--protein glycosyltransferase subunit 2" evidence="12">
    <location>
        <begin position="18"/>
        <end position="605"/>
    </location>
</feature>
<feature type="transmembrane region" description="Helical" evidence="12">
    <location>
        <begin position="579"/>
        <end position="597"/>
    </location>
</feature>
<evidence type="ECO:0000256" key="4">
    <source>
        <dbReference type="ARBA" id="ARBA00009038"/>
    </source>
</evidence>
<evidence type="ECO:0000259" key="16">
    <source>
        <dbReference type="Pfam" id="PF25147"/>
    </source>
</evidence>
<evidence type="ECO:0000256" key="10">
    <source>
        <dbReference type="ARBA" id="ARBA00023136"/>
    </source>
</evidence>
<dbReference type="PANTHER" id="PTHR12640">
    <property type="entry name" value="RIBOPHORIN II"/>
    <property type="match status" value="1"/>
</dbReference>
<evidence type="ECO:0000256" key="9">
    <source>
        <dbReference type="ARBA" id="ARBA00022989"/>
    </source>
</evidence>
<keyword evidence="10 12" id="KW-0472">Membrane</keyword>
<comment type="caution">
    <text evidence="17">The sequence shown here is derived from an EMBL/GenBank/DDBJ whole genome shotgun (WGS) entry which is preliminary data.</text>
</comment>
<keyword evidence="9 12" id="KW-1133">Transmembrane helix</keyword>
<comment type="subunit">
    <text evidence="11">Component of the oligosaccharyltransferase (OST) complex. OST exists in two different complex forms which contain common core subunits RPN1, RPN2, OST48, OST4, DAD1 and TMEM258, either STT3A or STT3B as catalytic subunits, and form-specific accessory subunits. STT3A complex assembly occurs through the formation of 3 subcomplexes. Subcomplex 1 contains RPN1 and TMEM258, subcomplex 2 contains the STT3A-specific subunits STT3A, DC2/OSTC, and KCP2 as well as the core subunit OST4, and subcomplex 3 contains RPN2, DAD1, and OST48. The STT3A complex can form stable complexes with the Sec61 complex or with both the Sec61 and TRAP complexes. Interacts with DDI2. Interacts with TMEM35A/NACHO.</text>
</comment>
<evidence type="ECO:0000256" key="11">
    <source>
        <dbReference type="ARBA" id="ARBA00046750"/>
    </source>
</evidence>
<evidence type="ECO:0000256" key="1">
    <source>
        <dbReference type="ARBA" id="ARBA00002791"/>
    </source>
</evidence>
<accession>A0AAN7PFA5</accession>
<comment type="function">
    <text evidence="1 12">Subunit of the oligosaccharyl transferase (OST) complex that catalyzes the initial transfer of a defined glycan (Glc(3)Man(9)GlcNAc(2) in eukaryotes) from the lipid carrier dolichol-pyrophosphate to an asparagine residue within an Asn-X-Ser/Thr consensus motif in nascent polypeptide chains, the first step in protein N-glycosylation. N-glycosylation occurs cotranslationally and the complex associates with the Sec61 complex at the channel-forming translocon complex that mediates protein translocation across the endoplasmic reticulum (ER). All subunits are required for a maximal enzyme activity.</text>
</comment>
<evidence type="ECO:0000313" key="17">
    <source>
        <dbReference type="EMBL" id="KAK4880281.1"/>
    </source>
</evidence>
<dbReference type="AlphaFoldDB" id="A0AAN7PFA5"/>
<sequence length="605" mass="66175">MIFHTFIFAGLLLTTQASISDYISKSDIQKFVPSLESALESLNAEDLPNVYYAAKGFTLINEPLPKSTTDACKHLEKHFNNDLASEVLYQVLSAWSLMNCAKTLNKPLHTESTVKMLKAVLENLESNSADIRYAVHAMNVISQPLPNPAKIGQQLQTKLKEDDSLPSVGQALHAASLLGNAGTFAIQYVEDVVVQADEVDGRMLQWEGGLTVTSLLLTGLLTLPNSKPFTQVQADKFATYLLTRKTVQNAKGIVSLIEAAHALSASDVSPVSITFVESAQVTNLKPDLKIRISNMFGEPLKPAPAPVIAQSATRTTDDVVVLSKQPLNVGSTPTEFVLPLRLDPGQYRVGITAGAHSAALMVRVLGPVNIQWLEVGLGDTDGTSAPRLTKLQHPSTLTSPLQADSSHHLILRFSLSRPVQQPFLRLSSGKREIVFVAELDSSKAYKIDVNLATELSHSAHFEMELILGDSIMSNPLRWAFGNIEVLLSTAEQEQQPGHGPRPEIKHMFRPAEKRPPQVVSMLFTALAAMPLLLLLILWLQLGINFKNFSFAALPFHVGLGGIFALFTCFWLRLDMFATCAWLIPIGGFTFLAGHHILSKLAKQKK</sequence>
<evidence type="ECO:0000313" key="18">
    <source>
        <dbReference type="Proteomes" id="UP001353858"/>
    </source>
</evidence>
<evidence type="ECO:0000256" key="8">
    <source>
        <dbReference type="ARBA" id="ARBA00022824"/>
    </source>
</evidence>
<comment type="subcellular location">
    <subcellularLocation>
        <location evidence="2 12">Endoplasmic reticulum membrane</location>
        <topology evidence="2 12">Multi-pass membrane protein</topology>
    </subcellularLocation>
</comment>
<evidence type="ECO:0000259" key="13">
    <source>
        <dbReference type="Pfam" id="PF05817"/>
    </source>
</evidence>
<reference evidence="18" key="1">
    <citation type="submission" date="2023-01" db="EMBL/GenBank/DDBJ databases">
        <title>Key to firefly adult light organ development and bioluminescence: homeobox transcription factors regulate luciferase expression and transportation to peroxisome.</title>
        <authorList>
            <person name="Fu X."/>
        </authorList>
    </citation>
    <scope>NUCLEOTIDE SEQUENCE [LARGE SCALE GENOMIC DNA]</scope>
</reference>
<gene>
    <name evidence="17" type="ORF">RN001_008427</name>
</gene>
<dbReference type="GO" id="GO:0006487">
    <property type="term" value="P:protein N-linked glycosylation"/>
    <property type="evidence" value="ECO:0007669"/>
    <property type="project" value="UniProtKB-UniRule"/>
</dbReference>
<name>A0AAN7PFA5_9COLE</name>
<feature type="domain" description="Ribophorin II N-terminal" evidence="13">
    <location>
        <begin position="23"/>
        <end position="264"/>
    </location>
</feature>
<feature type="domain" description="Ribophorin II third" evidence="14">
    <location>
        <begin position="372"/>
        <end position="484"/>
    </location>
</feature>
<feature type="signal peptide" evidence="12">
    <location>
        <begin position="1"/>
        <end position="17"/>
    </location>
</feature>
<keyword evidence="8 12" id="KW-0256">Endoplasmic reticulum</keyword>
<dbReference type="Pfam" id="PF25147">
    <property type="entry name" value="Ribophorin_II_C"/>
    <property type="match status" value="1"/>
</dbReference>
<dbReference type="PANTHER" id="PTHR12640:SF0">
    <property type="entry name" value="DOLICHYL-DIPHOSPHOOLIGOSACCHARIDE--PROTEIN GLYCOSYLTRANSFERASE SUBUNIT 2"/>
    <property type="match status" value="1"/>
</dbReference>
<evidence type="ECO:0000256" key="3">
    <source>
        <dbReference type="ARBA" id="ARBA00004922"/>
    </source>
</evidence>
<evidence type="ECO:0000256" key="6">
    <source>
        <dbReference type="ARBA" id="ARBA00022692"/>
    </source>
</evidence>
<evidence type="ECO:0000256" key="7">
    <source>
        <dbReference type="ARBA" id="ARBA00022729"/>
    </source>
</evidence>
<proteinExistence type="inferred from homology"/>
<dbReference type="Proteomes" id="UP001353858">
    <property type="component" value="Unassembled WGS sequence"/>
</dbReference>
<evidence type="ECO:0000259" key="14">
    <source>
        <dbReference type="Pfam" id="PF23860"/>
    </source>
</evidence>
<feature type="transmembrane region" description="Helical" evidence="12">
    <location>
        <begin position="518"/>
        <end position="539"/>
    </location>
</feature>
<dbReference type="InterPro" id="IPR055374">
    <property type="entry name" value="Ribophorin_II_3rd"/>
</dbReference>
<dbReference type="Pfam" id="PF23861">
    <property type="entry name" value="Ribophorin_II_2nd"/>
    <property type="match status" value="1"/>
</dbReference>
<comment type="pathway">
    <text evidence="3 12">Protein modification; protein glycosylation.</text>
</comment>
<dbReference type="InterPro" id="IPR008814">
    <property type="entry name" value="Swp1"/>
</dbReference>
<feature type="transmembrane region" description="Helical" evidence="12">
    <location>
        <begin position="551"/>
        <end position="573"/>
    </location>
</feature>
<keyword evidence="6 12" id="KW-0812">Transmembrane</keyword>
<evidence type="ECO:0000256" key="5">
    <source>
        <dbReference type="ARBA" id="ARBA00017612"/>
    </source>
</evidence>
<dbReference type="GO" id="GO:0008250">
    <property type="term" value="C:oligosaccharyltransferase complex"/>
    <property type="evidence" value="ECO:0007669"/>
    <property type="project" value="UniProtKB-UniRule"/>
</dbReference>
<dbReference type="EMBL" id="JARPUR010000003">
    <property type="protein sequence ID" value="KAK4880281.1"/>
    <property type="molecule type" value="Genomic_DNA"/>
</dbReference>
<protein>
    <recommendedName>
        <fullName evidence="5 12">Dolichyl-diphosphooligosaccharide--protein glycosyltransferase subunit 2</fullName>
    </recommendedName>
    <alternativeName>
        <fullName evidence="12">Ribophorin-2</fullName>
    </alternativeName>
</protein>
<organism evidence="17 18">
    <name type="scientific">Aquatica leii</name>
    <dbReference type="NCBI Taxonomy" id="1421715"/>
    <lineage>
        <taxon>Eukaryota</taxon>
        <taxon>Metazoa</taxon>
        <taxon>Ecdysozoa</taxon>
        <taxon>Arthropoda</taxon>
        <taxon>Hexapoda</taxon>
        <taxon>Insecta</taxon>
        <taxon>Pterygota</taxon>
        <taxon>Neoptera</taxon>
        <taxon>Endopterygota</taxon>
        <taxon>Coleoptera</taxon>
        <taxon>Polyphaga</taxon>
        <taxon>Elateriformia</taxon>
        <taxon>Elateroidea</taxon>
        <taxon>Lampyridae</taxon>
        <taxon>Luciolinae</taxon>
        <taxon>Aquatica</taxon>
    </lineage>
</organism>
<feature type="domain" description="Ribophorin II C-terminal" evidence="16">
    <location>
        <begin position="508"/>
        <end position="603"/>
    </location>
</feature>
<dbReference type="Pfam" id="PF05817">
    <property type="entry name" value="Ribophorin_II"/>
    <property type="match status" value="1"/>
</dbReference>
<dbReference type="InterPro" id="IPR055375">
    <property type="entry name" value="Ribophorin_II_2nd"/>
</dbReference>
<keyword evidence="7 12" id="KW-0732">Signal</keyword>
<dbReference type="InterPro" id="IPR055373">
    <property type="entry name" value="Ribophorin_II_N"/>
</dbReference>
<dbReference type="Pfam" id="PF23860">
    <property type="entry name" value="Ribophorin_II_3rd"/>
    <property type="match status" value="1"/>
</dbReference>
<comment type="similarity">
    <text evidence="4 12">Belongs to the SWP1 family.</text>
</comment>